<dbReference type="Proteomes" id="UP000266441">
    <property type="component" value="Unassembled WGS sequence"/>
</dbReference>
<dbReference type="EMBL" id="QWET01000029">
    <property type="protein sequence ID" value="RIH62966.1"/>
    <property type="molecule type" value="Genomic_DNA"/>
</dbReference>
<gene>
    <name evidence="1" type="ORF">D1164_22040</name>
</gene>
<organism evidence="1 2">
    <name type="scientific">Mariniphaga sediminis</name>
    <dbReference type="NCBI Taxonomy" id="1628158"/>
    <lineage>
        <taxon>Bacteria</taxon>
        <taxon>Pseudomonadati</taxon>
        <taxon>Bacteroidota</taxon>
        <taxon>Bacteroidia</taxon>
        <taxon>Marinilabiliales</taxon>
        <taxon>Prolixibacteraceae</taxon>
        <taxon>Mariniphaga</taxon>
    </lineage>
</organism>
<dbReference type="AlphaFoldDB" id="A0A399CUJ3"/>
<dbReference type="OrthoDB" id="707246at2"/>
<protein>
    <submittedName>
        <fullName evidence="1">Uncharacterized protein</fullName>
    </submittedName>
</protein>
<sequence>MIVQRITLIILLFLSGLSFSQGQPLFESIGYPDGLYKTKEDFINKKPSEIRPLVIKEIALINDTDSVIHRCYFLDKETNKRIKKIFAVSYNGDLYFSNWAILKYKNKADKSLSPASSMNAFVLVTIWGEKYFYAEAGLVNHWQAGLSSGVAAGVGGIVGRELGEAIDNSYPVTTQFGTGVVWDIEAKEFNIFRNCQDFNHFIENYPVEQIDCGNEKFELTRIREIVQIIKD</sequence>
<name>A0A399CUJ3_9BACT</name>
<keyword evidence="2" id="KW-1185">Reference proteome</keyword>
<evidence type="ECO:0000313" key="2">
    <source>
        <dbReference type="Proteomes" id="UP000266441"/>
    </source>
</evidence>
<dbReference type="RefSeq" id="WP_119352075.1">
    <property type="nucleotide sequence ID" value="NZ_QWET01000029.1"/>
</dbReference>
<comment type="caution">
    <text evidence="1">The sequence shown here is derived from an EMBL/GenBank/DDBJ whole genome shotgun (WGS) entry which is preliminary data.</text>
</comment>
<evidence type="ECO:0000313" key="1">
    <source>
        <dbReference type="EMBL" id="RIH62966.1"/>
    </source>
</evidence>
<proteinExistence type="predicted"/>
<accession>A0A399CUJ3</accession>
<reference evidence="1 2" key="1">
    <citation type="journal article" date="2015" name="Int. J. Syst. Evol. Microbiol.">
        <title>Mariniphaga sediminis sp. nov., isolated from coastal sediment.</title>
        <authorList>
            <person name="Wang F.Q."/>
            <person name="Shen Q.Y."/>
            <person name="Chen G.J."/>
            <person name="Du Z.J."/>
        </authorList>
    </citation>
    <scope>NUCLEOTIDE SEQUENCE [LARGE SCALE GENOMIC DNA]</scope>
    <source>
        <strain evidence="1 2">SY21</strain>
    </source>
</reference>